<dbReference type="EMBL" id="KV425883">
    <property type="protein sequence ID" value="KZW03675.1"/>
    <property type="molecule type" value="Genomic_DNA"/>
</dbReference>
<sequence length="73" mass="8362">MIPLWAIGRRHVKRSVCSIVVESARRYVARLWLHEAMLLVVVVGGMRAVTHYCATHAYFIFFEQTTQNGPCLT</sequence>
<accession>A0A165QIL6</accession>
<dbReference type="Proteomes" id="UP000077266">
    <property type="component" value="Unassembled WGS sequence"/>
</dbReference>
<name>A0A165QIL6_EXIGL</name>
<reference evidence="1 2" key="1">
    <citation type="journal article" date="2016" name="Mol. Biol. Evol.">
        <title>Comparative Genomics of Early-Diverging Mushroom-Forming Fungi Provides Insights into the Origins of Lignocellulose Decay Capabilities.</title>
        <authorList>
            <person name="Nagy L.G."/>
            <person name="Riley R."/>
            <person name="Tritt A."/>
            <person name="Adam C."/>
            <person name="Daum C."/>
            <person name="Floudas D."/>
            <person name="Sun H."/>
            <person name="Yadav J.S."/>
            <person name="Pangilinan J."/>
            <person name="Larsson K.H."/>
            <person name="Matsuura K."/>
            <person name="Barry K."/>
            <person name="Labutti K."/>
            <person name="Kuo R."/>
            <person name="Ohm R.A."/>
            <person name="Bhattacharya S.S."/>
            <person name="Shirouzu T."/>
            <person name="Yoshinaga Y."/>
            <person name="Martin F.M."/>
            <person name="Grigoriev I.V."/>
            <person name="Hibbett D.S."/>
        </authorList>
    </citation>
    <scope>NUCLEOTIDE SEQUENCE [LARGE SCALE GENOMIC DNA]</scope>
    <source>
        <strain evidence="1 2">HHB12029</strain>
    </source>
</reference>
<proteinExistence type="predicted"/>
<dbReference type="AlphaFoldDB" id="A0A165QIL6"/>
<protein>
    <submittedName>
        <fullName evidence="1">Uncharacterized protein</fullName>
    </submittedName>
</protein>
<evidence type="ECO:0000313" key="1">
    <source>
        <dbReference type="EMBL" id="KZW03675.1"/>
    </source>
</evidence>
<organism evidence="1 2">
    <name type="scientific">Exidia glandulosa HHB12029</name>
    <dbReference type="NCBI Taxonomy" id="1314781"/>
    <lineage>
        <taxon>Eukaryota</taxon>
        <taxon>Fungi</taxon>
        <taxon>Dikarya</taxon>
        <taxon>Basidiomycota</taxon>
        <taxon>Agaricomycotina</taxon>
        <taxon>Agaricomycetes</taxon>
        <taxon>Auriculariales</taxon>
        <taxon>Exidiaceae</taxon>
        <taxon>Exidia</taxon>
    </lineage>
</organism>
<keyword evidence="2" id="KW-1185">Reference proteome</keyword>
<evidence type="ECO:0000313" key="2">
    <source>
        <dbReference type="Proteomes" id="UP000077266"/>
    </source>
</evidence>
<dbReference type="InParanoid" id="A0A165QIL6"/>
<gene>
    <name evidence="1" type="ORF">EXIGLDRAFT_155378</name>
</gene>